<dbReference type="CTD" id="173648"/>
<feature type="compositionally biased region" description="Basic and acidic residues" evidence="1">
    <location>
        <begin position="1"/>
        <end position="10"/>
    </location>
</feature>
<sequence>MSLIKQEHMHPPPRAITPLPPATHQITLEEYKEREKKDYYRDATKDASVKKVVLSLLKDHPGMWQNGNRFQPEKWRALGVDVYQRTGQIVRVNDMRKMLVMGKSVLKKKIAICIRDKKLDRAATEKDLWYWEYYRHFLYYRETLGQFEANLRGEEWTGEDQIQDEDDIIYDGMLDGDLSNSSHNFAGHGADDDYQVEEVQYSEAGFRRPESVRGGDSYFGHGPPPQMVMGSSASNFSSATQSHSRNRKSSSIDHTEVDRSAQHIAEQAKRLFLQYPEKSNLIRETMFKTILAFDDPSADYQNVGEIFDDLAAQEAAKKRKRAENRAQREQQ</sequence>
<dbReference type="GO" id="GO:0005634">
    <property type="term" value="C:nucleus"/>
    <property type="evidence" value="ECO:0000318"/>
    <property type="project" value="GO_Central"/>
</dbReference>
<evidence type="ECO:0000313" key="3">
    <source>
        <dbReference type="Proteomes" id="UP000001940"/>
    </source>
</evidence>
<dbReference type="EMBL" id="BX284602">
    <property type="protein sequence ID" value="CCD61998.1"/>
    <property type="molecule type" value="Genomic_DNA"/>
</dbReference>
<dbReference type="OMA" id="TILEFDD"/>
<organism evidence="2 3">
    <name type="scientific">Caenorhabditis elegans</name>
    <dbReference type="NCBI Taxonomy" id="6239"/>
    <lineage>
        <taxon>Eukaryota</taxon>
        <taxon>Metazoa</taxon>
        <taxon>Ecdysozoa</taxon>
        <taxon>Nematoda</taxon>
        <taxon>Chromadorea</taxon>
        <taxon>Rhabditida</taxon>
        <taxon>Rhabditina</taxon>
        <taxon>Rhabditomorpha</taxon>
        <taxon>Rhabditoidea</taxon>
        <taxon>Rhabditidae</taxon>
        <taxon>Peloderinae</taxon>
        <taxon>Caenorhabditis</taxon>
    </lineage>
</organism>
<accession>O17151</accession>
<dbReference type="RefSeq" id="NP_494422.1">
    <property type="nucleotide sequence ID" value="NM_062021.5"/>
</dbReference>
<dbReference type="KEGG" id="cel:CELE_C41H7.4"/>
<dbReference type="GeneID" id="173648"/>
<dbReference type="PANTHER" id="PTHR32020">
    <property type="entry name" value="LIN-8 DOMAIN CONTAINING-RELATED"/>
    <property type="match status" value="1"/>
</dbReference>
<dbReference type="Proteomes" id="UP000001940">
    <property type="component" value="Chromosome II"/>
</dbReference>
<dbReference type="PeptideAtlas" id="O17151"/>
<evidence type="ECO:0000256" key="1">
    <source>
        <dbReference type="SAM" id="MobiDB-lite"/>
    </source>
</evidence>
<keyword evidence="5" id="KW-1267">Proteomics identification</keyword>
<dbReference type="InParanoid" id="O17151"/>
<dbReference type="AlphaFoldDB" id="O17151"/>
<dbReference type="HOGENOM" id="CLU_072670_0_0_1"/>
<evidence type="ECO:0000313" key="4">
    <source>
        <dbReference type="WormBase" id="C41H7.4"/>
    </source>
</evidence>
<reference evidence="2 3" key="1">
    <citation type="journal article" date="1998" name="Science">
        <title>Genome sequence of the nematode C. elegans: a platform for investigating biology.</title>
        <authorList>
            <consortium name="The C. elegans sequencing consortium"/>
            <person name="Sulson J.E."/>
            <person name="Waterston R."/>
        </authorList>
    </citation>
    <scope>NUCLEOTIDE SEQUENCE [LARGE SCALE GENOMIC DNA]</scope>
    <source>
        <strain evidence="2 3">Bristol N2</strain>
    </source>
</reference>
<dbReference type="UCSC" id="C41H7.4">
    <property type="organism name" value="c. elegans"/>
</dbReference>
<name>O17151_CAEEL</name>
<dbReference type="AGR" id="WB:WBGene00016574"/>
<dbReference type="Bgee" id="WBGene00016574">
    <property type="expression patterns" value="Expressed in embryo and 3 other cell types or tissues"/>
</dbReference>
<proteinExistence type="evidence at protein level"/>
<evidence type="ECO:0000313" key="2">
    <source>
        <dbReference type="EMBL" id="CCD61998.1"/>
    </source>
</evidence>
<evidence type="ECO:0007829" key="5">
    <source>
        <dbReference type="PeptideAtlas" id="O17151"/>
    </source>
</evidence>
<feature type="region of interest" description="Disordered" evidence="1">
    <location>
        <begin position="210"/>
        <end position="258"/>
    </location>
</feature>
<dbReference type="WormBase" id="C41H7.4">
    <property type="protein sequence ID" value="CE08675"/>
    <property type="gene ID" value="WBGene00016574"/>
    <property type="gene designation" value="lido-11"/>
</dbReference>
<dbReference type="InterPro" id="IPR005020">
    <property type="entry name" value="LIN-8"/>
</dbReference>
<gene>
    <name evidence="2 4" type="primary">lido-11</name>
    <name evidence="4" type="ORF">C41H7.4</name>
    <name evidence="2" type="ORF">CELE_C41H7.4</name>
</gene>
<protein>
    <submittedName>
        <fullName evidence="2">LIn-8 Domain containing</fullName>
    </submittedName>
</protein>
<dbReference type="Pfam" id="PF03353">
    <property type="entry name" value="Lin-8"/>
    <property type="match status" value="1"/>
</dbReference>
<feature type="compositionally biased region" description="Low complexity" evidence="1">
    <location>
        <begin position="231"/>
        <end position="243"/>
    </location>
</feature>
<keyword evidence="3" id="KW-1185">Reference proteome</keyword>
<dbReference type="PIR" id="T32322">
    <property type="entry name" value="T32322"/>
</dbReference>
<dbReference type="eggNOG" id="ENOG502THNA">
    <property type="taxonomic scope" value="Eukaryota"/>
</dbReference>
<feature type="region of interest" description="Disordered" evidence="1">
    <location>
        <begin position="1"/>
        <end position="20"/>
    </location>
</feature>
<dbReference type="PaxDb" id="6239-C41H7.4"/>
<dbReference type="PhylomeDB" id="O17151"/>
<dbReference type="FunCoup" id="O17151">
    <property type="interactions" value="1267"/>
</dbReference>
<dbReference type="PANTHER" id="PTHR32020:SF3">
    <property type="entry name" value="ARID DOMAIN-CONTAINING PROTEIN-RELATED"/>
    <property type="match status" value="1"/>
</dbReference>